<name>A0ABU8M3Y3_9PSEU</name>
<dbReference type="EMBL" id="JBBEGM010000002">
    <property type="protein sequence ID" value="MEJ2861322.1"/>
    <property type="molecule type" value="Genomic_DNA"/>
</dbReference>
<protein>
    <submittedName>
        <fullName evidence="2">Nuclear transport factor 2 family protein</fullName>
    </submittedName>
</protein>
<sequence length="129" mass="14643">MLSEDADARTRAGILRYLEATGVDPELGHQIFAEDAVLEFPQSGERFVGRANFLEWRRRYPAQVTMTLRRLVGGGDLWVGEGEIRYDGGDPSYGVTILEFRDGLVVRETIYGGPPWEAPDWRAPYRDPR</sequence>
<dbReference type="Pfam" id="PF12680">
    <property type="entry name" value="SnoaL_2"/>
    <property type="match status" value="1"/>
</dbReference>
<gene>
    <name evidence="2" type="ORF">WCD58_09155</name>
</gene>
<dbReference type="InterPro" id="IPR037401">
    <property type="entry name" value="SnoaL-like"/>
</dbReference>
<dbReference type="Gene3D" id="3.10.450.50">
    <property type="match status" value="1"/>
</dbReference>
<dbReference type="InterPro" id="IPR032710">
    <property type="entry name" value="NTF2-like_dom_sf"/>
</dbReference>
<evidence type="ECO:0000313" key="3">
    <source>
        <dbReference type="Proteomes" id="UP001369736"/>
    </source>
</evidence>
<keyword evidence="3" id="KW-1185">Reference proteome</keyword>
<dbReference type="RefSeq" id="WP_337701836.1">
    <property type="nucleotide sequence ID" value="NZ_JBBEGM010000002.1"/>
</dbReference>
<comment type="caution">
    <text evidence="2">The sequence shown here is derived from an EMBL/GenBank/DDBJ whole genome shotgun (WGS) entry which is preliminary data.</text>
</comment>
<dbReference type="SUPFAM" id="SSF54427">
    <property type="entry name" value="NTF2-like"/>
    <property type="match status" value="1"/>
</dbReference>
<evidence type="ECO:0000259" key="1">
    <source>
        <dbReference type="Pfam" id="PF12680"/>
    </source>
</evidence>
<evidence type="ECO:0000313" key="2">
    <source>
        <dbReference type="EMBL" id="MEJ2861322.1"/>
    </source>
</evidence>
<reference evidence="2 3" key="1">
    <citation type="submission" date="2024-03" db="EMBL/GenBank/DDBJ databases">
        <title>Actinomycetospora sp. OC33-EN07, a novel actinomycete isolated from wild orchid (Aerides multiflora).</title>
        <authorList>
            <person name="Suriyachadkun C."/>
        </authorList>
    </citation>
    <scope>NUCLEOTIDE SEQUENCE [LARGE SCALE GENOMIC DNA]</scope>
    <source>
        <strain evidence="2 3">OC33-EN07</strain>
    </source>
</reference>
<accession>A0ABU8M3Y3</accession>
<dbReference type="Proteomes" id="UP001369736">
    <property type="component" value="Unassembled WGS sequence"/>
</dbReference>
<organism evidence="2 3">
    <name type="scientific">Actinomycetospora flava</name>
    <dbReference type="NCBI Taxonomy" id="3129232"/>
    <lineage>
        <taxon>Bacteria</taxon>
        <taxon>Bacillati</taxon>
        <taxon>Actinomycetota</taxon>
        <taxon>Actinomycetes</taxon>
        <taxon>Pseudonocardiales</taxon>
        <taxon>Pseudonocardiaceae</taxon>
        <taxon>Actinomycetospora</taxon>
    </lineage>
</organism>
<feature type="domain" description="SnoaL-like" evidence="1">
    <location>
        <begin position="24"/>
        <end position="107"/>
    </location>
</feature>
<proteinExistence type="predicted"/>